<accession>A0A6V8M1E3</accession>
<dbReference type="PANTHER" id="PTHR43065">
    <property type="entry name" value="SENSOR HISTIDINE KINASE"/>
    <property type="match status" value="1"/>
</dbReference>
<name>A0A6V8M1E3_9BACT</name>
<dbReference type="PROSITE" id="PS50109">
    <property type="entry name" value="HIS_KIN"/>
    <property type="match status" value="1"/>
</dbReference>
<gene>
    <name evidence="8" type="primary">kinE_17</name>
    <name evidence="8" type="ORF">NNJEOMEG_03913</name>
</gene>
<dbReference type="EC" id="2.7.13.3" evidence="2"/>
<dbReference type="InterPro" id="IPR036097">
    <property type="entry name" value="HisK_dim/P_sf"/>
</dbReference>
<dbReference type="AlphaFoldDB" id="A0A6V8M1E3"/>
<dbReference type="SUPFAM" id="SSF55874">
    <property type="entry name" value="ATPase domain of HSP90 chaperone/DNA topoisomerase II/histidine kinase"/>
    <property type="match status" value="1"/>
</dbReference>
<dbReference type="InterPro" id="IPR035965">
    <property type="entry name" value="PAS-like_dom_sf"/>
</dbReference>
<dbReference type="InterPro" id="IPR003594">
    <property type="entry name" value="HATPase_dom"/>
</dbReference>
<dbReference type="PROSITE" id="PS51257">
    <property type="entry name" value="PROKAR_LIPOPROTEIN"/>
    <property type="match status" value="1"/>
</dbReference>
<keyword evidence="5" id="KW-0472">Membrane</keyword>
<keyword evidence="3" id="KW-0597">Phosphoprotein</keyword>
<dbReference type="SUPFAM" id="SSF55785">
    <property type="entry name" value="PYP-like sensor domain (PAS domain)"/>
    <property type="match status" value="1"/>
</dbReference>
<dbReference type="Gene3D" id="3.30.450.20">
    <property type="entry name" value="PAS domain"/>
    <property type="match status" value="2"/>
</dbReference>
<keyword evidence="5" id="KW-0812">Transmembrane</keyword>
<dbReference type="Gene3D" id="1.10.287.130">
    <property type="match status" value="1"/>
</dbReference>
<keyword evidence="8" id="KW-0418">Kinase</keyword>
<reference evidence="8 9" key="1">
    <citation type="submission" date="2020-04" db="EMBL/GenBank/DDBJ databases">
        <authorList>
            <consortium name="Desulfovibrio sp. FSS-1 genome sequencing consortium"/>
            <person name="Shimoshige H."/>
            <person name="Kobayashi H."/>
            <person name="Maekawa T."/>
        </authorList>
    </citation>
    <scope>NUCLEOTIDE SEQUENCE [LARGE SCALE GENOMIC DNA]</scope>
    <source>
        <strain evidence="8 9">SIID29052-01</strain>
    </source>
</reference>
<dbReference type="Pfam" id="PF08448">
    <property type="entry name" value="PAS_4"/>
    <property type="match status" value="1"/>
</dbReference>
<feature type="domain" description="PAS" evidence="7">
    <location>
        <begin position="402"/>
        <end position="453"/>
    </location>
</feature>
<dbReference type="SMART" id="SM00388">
    <property type="entry name" value="HisKA"/>
    <property type="match status" value="1"/>
</dbReference>
<feature type="transmembrane region" description="Helical" evidence="5">
    <location>
        <begin position="276"/>
        <end position="298"/>
    </location>
</feature>
<dbReference type="SMART" id="SM00091">
    <property type="entry name" value="PAS"/>
    <property type="match status" value="1"/>
</dbReference>
<dbReference type="InterPro" id="IPR003661">
    <property type="entry name" value="HisK_dim/P_dom"/>
</dbReference>
<dbReference type="GO" id="GO:0000155">
    <property type="term" value="F:phosphorelay sensor kinase activity"/>
    <property type="evidence" value="ECO:0007669"/>
    <property type="project" value="InterPro"/>
</dbReference>
<dbReference type="Gene3D" id="3.30.565.10">
    <property type="entry name" value="Histidine kinase-like ATPase, C-terminal domain"/>
    <property type="match status" value="1"/>
</dbReference>
<evidence type="ECO:0000256" key="3">
    <source>
        <dbReference type="ARBA" id="ARBA00022553"/>
    </source>
</evidence>
<dbReference type="SMART" id="SM00387">
    <property type="entry name" value="HATPase_c"/>
    <property type="match status" value="1"/>
</dbReference>
<dbReference type="PROSITE" id="PS50112">
    <property type="entry name" value="PAS"/>
    <property type="match status" value="1"/>
</dbReference>
<dbReference type="SUPFAM" id="SSF47384">
    <property type="entry name" value="Homodimeric domain of signal transducing histidine kinase"/>
    <property type="match status" value="1"/>
</dbReference>
<feature type="domain" description="Histidine kinase" evidence="6">
    <location>
        <begin position="536"/>
        <end position="782"/>
    </location>
</feature>
<evidence type="ECO:0000256" key="5">
    <source>
        <dbReference type="SAM" id="Phobius"/>
    </source>
</evidence>
<proteinExistence type="predicted"/>
<dbReference type="InterPro" id="IPR013656">
    <property type="entry name" value="PAS_4"/>
</dbReference>
<dbReference type="PANTHER" id="PTHR43065:SF42">
    <property type="entry name" value="TWO-COMPONENT SENSOR PPRA"/>
    <property type="match status" value="1"/>
</dbReference>
<organism evidence="8 9">
    <name type="scientific">Fundidesulfovibrio magnetotacticus</name>
    <dbReference type="NCBI Taxonomy" id="2730080"/>
    <lineage>
        <taxon>Bacteria</taxon>
        <taxon>Pseudomonadati</taxon>
        <taxon>Thermodesulfobacteriota</taxon>
        <taxon>Desulfovibrionia</taxon>
        <taxon>Desulfovibrionales</taxon>
        <taxon>Desulfovibrionaceae</taxon>
        <taxon>Fundidesulfovibrio</taxon>
    </lineage>
</organism>
<evidence type="ECO:0000259" key="7">
    <source>
        <dbReference type="PROSITE" id="PS50112"/>
    </source>
</evidence>
<dbReference type="InterPro" id="IPR036890">
    <property type="entry name" value="HATPase_C_sf"/>
</dbReference>
<dbReference type="InterPro" id="IPR005467">
    <property type="entry name" value="His_kinase_dom"/>
</dbReference>
<keyword evidence="5" id="KW-1133">Transmembrane helix</keyword>
<feature type="coiled-coil region" evidence="4">
    <location>
        <begin position="378"/>
        <end position="405"/>
    </location>
</feature>
<keyword evidence="8" id="KW-0808">Transferase</keyword>
<evidence type="ECO:0000256" key="2">
    <source>
        <dbReference type="ARBA" id="ARBA00012438"/>
    </source>
</evidence>
<evidence type="ECO:0000313" key="8">
    <source>
        <dbReference type="EMBL" id="GFK96039.1"/>
    </source>
</evidence>
<dbReference type="EMBL" id="BLTE01000030">
    <property type="protein sequence ID" value="GFK96039.1"/>
    <property type="molecule type" value="Genomic_DNA"/>
</dbReference>
<dbReference type="Proteomes" id="UP000494245">
    <property type="component" value="Unassembled WGS sequence"/>
</dbReference>
<sequence length="789" mass="86495">MPKRPSLQSRLFAAALTCMIPIWLGYACIAYYLFNTKYAELTSRTQDLAQAVRQAAELKLVGVEASLGALATSPALENKDFKAFHRQAATLAEEFEGADIILAEESGQQLVNSYLAFGSALPKRKNASMLKALFENGRPHISGPFKGAVTGRHLIGMDIPVWHGTGVAYDLGMTFPAYRFVKMMEDLKLPPGWIGSIVSAEGLVIARTSDMDRFVGQPLSVGVDLEWLFKHDEITLDINALDGTPLTTSFCRSERFGWMVAVSMPRSELSDVVRKWVLYALVFSGAVGLLAMALAYILSRRIAWEFTSLAGLADRMRLGERGAIEKLGLAESYRLGRALEASFQCAQDEAVLRKEAQDDLREHLRMLEDVVASRTAELSKANRELEQEIAQRVQAEQELAKANRYISNIIDSMPSLLVCVDKEMRLTRINANAASSAGIVGEDALGRPLQDLFPELDVSPEMISRVIYQRQPELPVRQEMDREGDNRFLDIMVYPLVSNCVDGAVVRVDDVTDRVRLESIKRQADKMMLMGSLAAGVAHEINNPLSIVTQSVQLAALRLQPGVAANERAAEAAGLDMKALDAYLTQRGVLAMFQDVREAISRAASIVRTMLAFARGGETRLETHALGNLARQAVEHVRSEFGLDLTGTGRPINIRVESPADEPDAPCAGQQIDQVFTNLLRNAVSVLMDQPDDNREPEVVVRTWHDAEHVYAAFSDNGPGIPGGVTERIFEPFFSTKSPGAGTGLGLSISFFIVTNIHKGKLTVSSVPGEGTTFTVAIPRRRHGAPTPE</sequence>
<feature type="transmembrane region" description="Helical" evidence="5">
    <location>
        <begin position="12"/>
        <end position="34"/>
    </location>
</feature>
<dbReference type="RefSeq" id="WP_173087175.1">
    <property type="nucleotide sequence ID" value="NZ_BLTE01000030.1"/>
</dbReference>
<reference evidence="8 9" key="2">
    <citation type="submission" date="2020-05" db="EMBL/GenBank/DDBJ databases">
        <title>Draft genome sequence of Desulfovibrio sp. strainFSS-1.</title>
        <authorList>
            <person name="Shimoshige H."/>
            <person name="Kobayashi H."/>
            <person name="Maekawa T."/>
        </authorList>
    </citation>
    <scope>NUCLEOTIDE SEQUENCE [LARGE SCALE GENOMIC DNA]</scope>
    <source>
        <strain evidence="8 9">SIID29052-01</strain>
    </source>
</reference>
<keyword evidence="4" id="KW-0175">Coiled coil</keyword>
<comment type="catalytic activity">
    <reaction evidence="1">
        <text>ATP + protein L-histidine = ADP + protein N-phospho-L-histidine.</text>
        <dbReference type="EC" id="2.7.13.3"/>
    </reaction>
</comment>
<dbReference type="InterPro" id="IPR000014">
    <property type="entry name" value="PAS"/>
</dbReference>
<evidence type="ECO:0000256" key="1">
    <source>
        <dbReference type="ARBA" id="ARBA00000085"/>
    </source>
</evidence>
<comment type="caution">
    <text evidence="8">The sequence shown here is derived from an EMBL/GenBank/DDBJ whole genome shotgun (WGS) entry which is preliminary data.</text>
</comment>
<dbReference type="NCBIfam" id="TIGR00229">
    <property type="entry name" value="sensory_box"/>
    <property type="match status" value="1"/>
</dbReference>
<dbReference type="Pfam" id="PF02518">
    <property type="entry name" value="HATPase_c"/>
    <property type="match status" value="1"/>
</dbReference>
<dbReference type="CDD" id="cd12915">
    <property type="entry name" value="PDC2_DGC_like"/>
    <property type="match status" value="1"/>
</dbReference>
<dbReference type="InterPro" id="IPR004358">
    <property type="entry name" value="Sig_transdc_His_kin-like_C"/>
</dbReference>
<evidence type="ECO:0000259" key="6">
    <source>
        <dbReference type="PROSITE" id="PS50109"/>
    </source>
</evidence>
<keyword evidence="9" id="KW-1185">Reference proteome</keyword>
<dbReference type="CDD" id="cd00082">
    <property type="entry name" value="HisKA"/>
    <property type="match status" value="1"/>
</dbReference>
<protein>
    <recommendedName>
        <fullName evidence="2">histidine kinase</fullName>
        <ecNumber evidence="2">2.7.13.3</ecNumber>
    </recommendedName>
</protein>
<evidence type="ECO:0000313" key="9">
    <source>
        <dbReference type="Proteomes" id="UP000494245"/>
    </source>
</evidence>
<dbReference type="PRINTS" id="PR00344">
    <property type="entry name" value="BCTRLSENSOR"/>
</dbReference>
<evidence type="ECO:0000256" key="4">
    <source>
        <dbReference type="SAM" id="Coils"/>
    </source>
</evidence>